<gene>
    <name evidence="13" type="ORF">J2S69_005251</name>
    <name evidence="12" type="ORF">O2L01_18495</name>
</gene>
<accession>A0A9X3PKC3</accession>
<dbReference type="Pfam" id="PF02870">
    <property type="entry name" value="Methyltransf_1N"/>
    <property type="match status" value="1"/>
</dbReference>
<evidence type="ECO:0000259" key="11">
    <source>
        <dbReference type="Pfam" id="PF02870"/>
    </source>
</evidence>
<comment type="subcellular location">
    <subcellularLocation>
        <location evidence="9">Cytoplasm</location>
    </subcellularLocation>
</comment>
<dbReference type="InterPro" id="IPR023546">
    <property type="entry name" value="MGMT"/>
</dbReference>
<feature type="domain" description="Methylguanine DNA methyltransferase ribonuclease-like" evidence="11">
    <location>
        <begin position="11"/>
        <end position="74"/>
    </location>
</feature>
<reference evidence="13 15" key="2">
    <citation type="submission" date="2023-07" db="EMBL/GenBank/DDBJ databases">
        <title>Sequencing the genomes of 1000 actinobacteria strains.</title>
        <authorList>
            <person name="Klenk H.-P."/>
        </authorList>
    </citation>
    <scope>NUCLEOTIDE SEQUENCE [LARGE SCALE GENOMIC DNA]</scope>
    <source>
        <strain evidence="13 15">DSM 44724</strain>
    </source>
</reference>
<evidence type="ECO:0000313" key="15">
    <source>
        <dbReference type="Proteomes" id="UP001183604"/>
    </source>
</evidence>
<dbReference type="Gene3D" id="3.30.160.70">
    <property type="entry name" value="Methylated DNA-protein cysteine methyltransferase domain"/>
    <property type="match status" value="1"/>
</dbReference>
<keyword evidence="7 9" id="KW-0234">DNA repair</keyword>
<keyword evidence="15" id="KW-1185">Reference proteome</keyword>
<dbReference type="EC" id="2.1.1.63" evidence="9"/>
<comment type="similarity">
    <text evidence="2 9">Belongs to the MGMT family.</text>
</comment>
<dbReference type="InterPro" id="IPR036631">
    <property type="entry name" value="MGMT_N_sf"/>
</dbReference>
<comment type="catalytic activity">
    <reaction evidence="8 9">
        <text>a 6-O-methyl-2'-deoxyguanosine in DNA + L-cysteinyl-[protein] = S-methyl-L-cysteinyl-[protein] + a 2'-deoxyguanosine in DNA</text>
        <dbReference type="Rhea" id="RHEA:24000"/>
        <dbReference type="Rhea" id="RHEA-COMP:10131"/>
        <dbReference type="Rhea" id="RHEA-COMP:10132"/>
        <dbReference type="Rhea" id="RHEA-COMP:11367"/>
        <dbReference type="Rhea" id="RHEA-COMP:11368"/>
        <dbReference type="ChEBI" id="CHEBI:29950"/>
        <dbReference type="ChEBI" id="CHEBI:82612"/>
        <dbReference type="ChEBI" id="CHEBI:85445"/>
        <dbReference type="ChEBI" id="CHEBI:85448"/>
        <dbReference type="EC" id="2.1.1.63"/>
    </reaction>
</comment>
<dbReference type="NCBIfam" id="TIGR00589">
    <property type="entry name" value="ogt"/>
    <property type="match status" value="1"/>
</dbReference>
<dbReference type="InterPro" id="IPR036388">
    <property type="entry name" value="WH-like_DNA-bd_sf"/>
</dbReference>
<dbReference type="PANTHER" id="PTHR10815">
    <property type="entry name" value="METHYLATED-DNA--PROTEIN-CYSTEINE METHYLTRANSFERASE"/>
    <property type="match status" value="1"/>
</dbReference>
<evidence type="ECO:0000256" key="3">
    <source>
        <dbReference type="ARBA" id="ARBA00022490"/>
    </source>
</evidence>
<dbReference type="PROSITE" id="PS00374">
    <property type="entry name" value="MGMT"/>
    <property type="match status" value="1"/>
</dbReference>
<protein>
    <recommendedName>
        <fullName evidence="9">Methylated-DNA--protein-cysteine methyltransferase</fullName>
        <ecNumber evidence="9">2.1.1.63</ecNumber>
    </recommendedName>
    <alternativeName>
        <fullName evidence="9">6-O-methylguanine-DNA methyltransferase</fullName>
        <shortName evidence="9">MGMT</shortName>
    </alternativeName>
    <alternativeName>
        <fullName evidence="9">O-6-methylguanine-DNA-alkyltransferase</fullName>
    </alternativeName>
</protein>
<evidence type="ECO:0000256" key="5">
    <source>
        <dbReference type="ARBA" id="ARBA00022679"/>
    </source>
</evidence>
<evidence type="ECO:0000256" key="9">
    <source>
        <dbReference type="HAMAP-Rule" id="MF_00772"/>
    </source>
</evidence>
<dbReference type="FunFam" id="1.10.10.10:FF:000214">
    <property type="entry name" value="Methylated-DNA--protein-cysteine methyltransferase"/>
    <property type="match status" value="1"/>
</dbReference>
<dbReference type="SUPFAM" id="SSF53155">
    <property type="entry name" value="Methylated DNA-protein cysteine methyltransferase domain"/>
    <property type="match status" value="1"/>
</dbReference>
<feature type="active site" description="Nucleophile; methyl group acceptor" evidence="9">
    <location>
        <position position="130"/>
    </location>
</feature>
<evidence type="ECO:0000313" key="13">
    <source>
        <dbReference type="EMBL" id="MDR7341532.1"/>
    </source>
</evidence>
<dbReference type="InterPro" id="IPR014048">
    <property type="entry name" value="MethylDNA_cys_MeTrfase_DNA-bd"/>
</dbReference>
<dbReference type="GO" id="GO:0003908">
    <property type="term" value="F:methylated-DNA-[protein]-cysteine S-methyltransferase activity"/>
    <property type="evidence" value="ECO:0007669"/>
    <property type="project" value="UniProtKB-UniRule"/>
</dbReference>
<comment type="function">
    <text evidence="9">Involved in the cellular defense against the biological effects of O6-methylguanine (O6-MeG) and O4-methylthymine (O4-MeT) in DNA. Repairs the methylated nucleobase in DNA by stoichiometrically transferring the methyl group to a cysteine residue in the enzyme. This is a suicide reaction: the enzyme is irreversibly inactivated.</text>
</comment>
<evidence type="ECO:0000313" key="14">
    <source>
        <dbReference type="Proteomes" id="UP001145799"/>
    </source>
</evidence>
<dbReference type="EMBL" id="JAVDYD010000001">
    <property type="protein sequence ID" value="MDR7341532.1"/>
    <property type="molecule type" value="Genomic_DNA"/>
</dbReference>
<dbReference type="EMBL" id="JAPZVQ010000012">
    <property type="protein sequence ID" value="MDA1386994.1"/>
    <property type="molecule type" value="Genomic_DNA"/>
</dbReference>
<dbReference type="InterPro" id="IPR036217">
    <property type="entry name" value="MethylDNA_cys_MeTrfase_DNAb"/>
</dbReference>
<dbReference type="GO" id="GO:0005737">
    <property type="term" value="C:cytoplasm"/>
    <property type="evidence" value="ECO:0007669"/>
    <property type="project" value="UniProtKB-SubCell"/>
</dbReference>
<proteinExistence type="inferred from homology"/>
<comment type="caution">
    <text evidence="12">The sequence shown here is derived from an EMBL/GenBank/DDBJ whole genome shotgun (WGS) entry which is preliminary data.</text>
</comment>
<sequence length="165" mass="17869">MTAVSSARHLTMESPLGLMAVSAVDEGVTYVHMGVEEMKDAWGPEEATPVLEAAVDQLEAYFAGELKEFDLPLAAQGTAFQHKVWAELCRIPYGETVSYMDIAERIGDRKAVRAVGLANGRNPIAIVVPCHRVIGANGKLTGYAGGLWRKERLLSLERGEPALFA</sequence>
<dbReference type="GO" id="GO:0032259">
    <property type="term" value="P:methylation"/>
    <property type="evidence" value="ECO:0007669"/>
    <property type="project" value="UniProtKB-KW"/>
</dbReference>
<dbReference type="InterPro" id="IPR008332">
    <property type="entry name" value="MethylG_MeTrfase_N"/>
</dbReference>
<dbReference type="Proteomes" id="UP001145799">
    <property type="component" value="Unassembled WGS sequence"/>
</dbReference>
<evidence type="ECO:0000256" key="6">
    <source>
        <dbReference type="ARBA" id="ARBA00022763"/>
    </source>
</evidence>
<dbReference type="HAMAP" id="MF_00772">
    <property type="entry name" value="OGT"/>
    <property type="match status" value="1"/>
</dbReference>
<dbReference type="Gene3D" id="1.10.10.10">
    <property type="entry name" value="Winged helix-like DNA-binding domain superfamily/Winged helix DNA-binding domain"/>
    <property type="match status" value="1"/>
</dbReference>
<keyword evidence="3 9" id="KW-0963">Cytoplasm</keyword>
<dbReference type="AlphaFoldDB" id="A0A9X3PKC3"/>
<keyword evidence="5 9" id="KW-0808">Transferase</keyword>
<feature type="domain" description="Methylated-DNA-[protein]-cysteine S-methyltransferase DNA binding" evidence="10">
    <location>
        <begin position="79"/>
        <end position="158"/>
    </location>
</feature>
<dbReference type="CDD" id="cd06445">
    <property type="entry name" value="ATase"/>
    <property type="match status" value="1"/>
</dbReference>
<dbReference type="RefSeq" id="WP_270123486.1">
    <property type="nucleotide sequence ID" value="NZ_BAAAOM010000001.1"/>
</dbReference>
<dbReference type="GO" id="GO:0006307">
    <property type="term" value="P:DNA alkylation repair"/>
    <property type="evidence" value="ECO:0007669"/>
    <property type="project" value="UniProtKB-UniRule"/>
</dbReference>
<evidence type="ECO:0000256" key="8">
    <source>
        <dbReference type="ARBA" id="ARBA00049348"/>
    </source>
</evidence>
<evidence type="ECO:0000256" key="1">
    <source>
        <dbReference type="ARBA" id="ARBA00001286"/>
    </source>
</evidence>
<organism evidence="12 14">
    <name type="scientific">Glycomyces lechevalierae</name>
    <dbReference type="NCBI Taxonomy" id="256034"/>
    <lineage>
        <taxon>Bacteria</taxon>
        <taxon>Bacillati</taxon>
        <taxon>Actinomycetota</taxon>
        <taxon>Actinomycetes</taxon>
        <taxon>Glycomycetales</taxon>
        <taxon>Glycomycetaceae</taxon>
        <taxon>Glycomyces</taxon>
    </lineage>
</organism>
<dbReference type="PANTHER" id="PTHR10815:SF5">
    <property type="entry name" value="METHYLATED-DNA--PROTEIN-CYSTEINE METHYLTRANSFERASE"/>
    <property type="match status" value="1"/>
</dbReference>
<dbReference type="SUPFAM" id="SSF46767">
    <property type="entry name" value="Methylated DNA-protein cysteine methyltransferase, C-terminal domain"/>
    <property type="match status" value="1"/>
</dbReference>
<dbReference type="Proteomes" id="UP001183604">
    <property type="component" value="Unassembled WGS sequence"/>
</dbReference>
<evidence type="ECO:0000313" key="12">
    <source>
        <dbReference type="EMBL" id="MDA1386994.1"/>
    </source>
</evidence>
<evidence type="ECO:0000256" key="2">
    <source>
        <dbReference type="ARBA" id="ARBA00008711"/>
    </source>
</evidence>
<evidence type="ECO:0000259" key="10">
    <source>
        <dbReference type="Pfam" id="PF01035"/>
    </source>
</evidence>
<comment type="catalytic activity">
    <reaction evidence="1 9">
        <text>a 4-O-methyl-thymidine in DNA + L-cysteinyl-[protein] = a thymidine in DNA + S-methyl-L-cysteinyl-[protein]</text>
        <dbReference type="Rhea" id="RHEA:53428"/>
        <dbReference type="Rhea" id="RHEA-COMP:10131"/>
        <dbReference type="Rhea" id="RHEA-COMP:10132"/>
        <dbReference type="Rhea" id="RHEA-COMP:13555"/>
        <dbReference type="Rhea" id="RHEA-COMP:13556"/>
        <dbReference type="ChEBI" id="CHEBI:29950"/>
        <dbReference type="ChEBI" id="CHEBI:82612"/>
        <dbReference type="ChEBI" id="CHEBI:137386"/>
        <dbReference type="ChEBI" id="CHEBI:137387"/>
        <dbReference type="EC" id="2.1.1.63"/>
    </reaction>
</comment>
<evidence type="ECO:0000256" key="7">
    <source>
        <dbReference type="ARBA" id="ARBA00023204"/>
    </source>
</evidence>
<dbReference type="Pfam" id="PF01035">
    <property type="entry name" value="DNA_binding_1"/>
    <property type="match status" value="1"/>
</dbReference>
<keyword evidence="6 9" id="KW-0227">DNA damage</keyword>
<reference evidence="12" key="1">
    <citation type="submission" date="2022-12" db="EMBL/GenBank/DDBJ databases">
        <title>Gycomyces niveus sp.nov., a novel actinomycete isolated from soil in Shouguang.</title>
        <authorList>
            <person name="Yang X."/>
        </authorList>
    </citation>
    <scope>NUCLEOTIDE SEQUENCE</scope>
    <source>
        <strain evidence="12">DSM 44724</strain>
    </source>
</reference>
<name>A0A9X3PKC3_9ACTN</name>
<dbReference type="InterPro" id="IPR001497">
    <property type="entry name" value="MethylDNA_cys_MeTrfase_AS"/>
</dbReference>
<comment type="miscellaneous">
    <text evidence="9">This enzyme catalyzes only one turnover and therefore is not strictly catalytic. According to one definition, an enzyme is a biocatalyst that acts repeatedly and over many reaction cycles.</text>
</comment>
<evidence type="ECO:0000256" key="4">
    <source>
        <dbReference type="ARBA" id="ARBA00022603"/>
    </source>
</evidence>
<keyword evidence="4 9" id="KW-0489">Methyltransferase</keyword>